<dbReference type="InterPro" id="IPR053148">
    <property type="entry name" value="PD-DEXK-like_domain"/>
</dbReference>
<dbReference type="Pfam" id="PF17761">
    <property type="entry name" value="DUF1016_N"/>
    <property type="match status" value="1"/>
</dbReference>
<comment type="caution">
    <text evidence="3">The sequence shown here is derived from an EMBL/GenBank/DDBJ whole genome shotgun (WGS) entry which is preliminary data.</text>
</comment>
<sequence length="357" mass="41951">MNEADHSPSTITQNIQETAQTLFSEIRQLIDAAKQRAAVAINAEITLLYWQVGDRIQTEILQRQRAEYGKQVITELSRHLTQTYGKGWSERQLRYCILIAEGFPDREILHTLCAKLSWSHLKLIMGIDDPLKRNFYIEITQLENWSVRQLQERINSMLFERTAISRKPEETIRHDLEQLRENKQISPDLLLKDPYILDFLDISDRYLEKDLEDAILRDIEKFLLELGAGFTFIARQKRIQIDNDDFYIDLLFYNRKLKRLIAIDLKLGNFRHEYKSQMELYLRWLAKYDQESDELPPLGIILCAGKKQEQIELLELDKSGIHVAEYLTVLPPKELLQAKLQQAIASARRRLPSLEQN</sequence>
<feature type="domain" description="YhcG N-terminal" evidence="2">
    <location>
        <begin position="25"/>
        <end position="161"/>
    </location>
</feature>
<dbReference type="Gene3D" id="3.40.1350.10">
    <property type="match status" value="1"/>
</dbReference>
<dbReference type="RefSeq" id="WP_190353031.1">
    <property type="nucleotide sequence ID" value="NZ_JACJPY010000118.1"/>
</dbReference>
<accession>A0A926UWZ3</accession>
<gene>
    <name evidence="3" type="ORF">H6F44_20930</name>
</gene>
<dbReference type="InterPro" id="IPR011856">
    <property type="entry name" value="tRNA_endonuc-like_dom_sf"/>
</dbReference>
<dbReference type="InterPro" id="IPR041527">
    <property type="entry name" value="YhcG_N"/>
</dbReference>
<evidence type="ECO:0000259" key="1">
    <source>
        <dbReference type="Pfam" id="PF06250"/>
    </source>
</evidence>
<dbReference type="PANTHER" id="PTHR30547">
    <property type="entry name" value="UNCHARACTERIZED PROTEIN YHCG-RELATED"/>
    <property type="match status" value="1"/>
</dbReference>
<dbReference type="GO" id="GO:0003676">
    <property type="term" value="F:nucleic acid binding"/>
    <property type="evidence" value="ECO:0007669"/>
    <property type="project" value="InterPro"/>
</dbReference>
<name>A0A926UWZ3_9CYAN</name>
<dbReference type="PANTHER" id="PTHR30547:SF5">
    <property type="entry name" value="NUCLEASE YHCG-RELATED"/>
    <property type="match status" value="1"/>
</dbReference>
<feature type="domain" description="YhcG PDDEXK nuclease" evidence="1">
    <location>
        <begin position="190"/>
        <end position="340"/>
    </location>
</feature>
<proteinExistence type="predicted"/>
<evidence type="ECO:0000259" key="2">
    <source>
        <dbReference type="Pfam" id="PF17761"/>
    </source>
</evidence>
<dbReference type="Pfam" id="PF06250">
    <property type="entry name" value="YhcG_C"/>
    <property type="match status" value="1"/>
</dbReference>
<evidence type="ECO:0000313" key="4">
    <source>
        <dbReference type="Proteomes" id="UP000631421"/>
    </source>
</evidence>
<organism evidence="3 4">
    <name type="scientific">Pseudanabaena cinerea FACHB-1277</name>
    <dbReference type="NCBI Taxonomy" id="2949581"/>
    <lineage>
        <taxon>Bacteria</taxon>
        <taxon>Bacillati</taxon>
        <taxon>Cyanobacteriota</taxon>
        <taxon>Cyanophyceae</taxon>
        <taxon>Pseudanabaenales</taxon>
        <taxon>Pseudanabaenaceae</taxon>
        <taxon>Pseudanabaena</taxon>
        <taxon>Pseudanabaena cinerea</taxon>
    </lineage>
</organism>
<dbReference type="AlphaFoldDB" id="A0A926UWZ3"/>
<reference evidence="3" key="1">
    <citation type="journal article" date="2015" name="ISME J.">
        <title>Draft Genome Sequence of Streptomyces incarnatus NRRL8089, which Produces the Nucleoside Antibiotic Sinefungin.</title>
        <authorList>
            <person name="Oshima K."/>
            <person name="Hattori M."/>
            <person name="Shimizu H."/>
            <person name="Fukuda K."/>
            <person name="Nemoto M."/>
            <person name="Inagaki K."/>
            <person name="Tamura T."/>
        </authorList>
    </citation>
    <scope>NUCLEOTIDE SEQUENCE</scope>
    <source>
        <strain evidence="3">FACHB-1277</strain>
    </source>
</reference>
<evidence type="ECO:0000313" key="3">
    <source>
        <dbReference type="EMBL" id="MBD2152564.1"/>
    </source>
</evidence>
<keyword evidence="4" id="KW-1185">Reference proteome</keyword>
<dbReference type="EMBL" id="JACJPY010000118">
    <property type="protein sequence ID" value="MBD2152564.1"/>
    <property type="molecule type" value="Genomic_DNA"/>
</dbReference>
<dbReference type="Proteomes" id="UP000631421">
    <property type="component" value="Unassembled WGS sequence"/>
</dbReference>
<protein>
    <submittedName>
        <fullName evidence="3">DUF1016 domain-containing protein</fullName>
    </submittedName>
</protein>
<dbReference type="InterPro" id="IPR009362">
    <property type="entry name" value="YhcG_C"/>
</dbReference>
<reference evidence="3" key="2">
    <citation type="submission" date="2020-08" db="EMBL/GenBank/DDBJ databases">
        <authorList>
            <person name="Chen M."/>
            <person name="Teng W."/>
            <person name="Zhao L."/>
            <person name="Hu C."/>
            <person name="Zhou Y."/>
            <person name="Han B."/>
            <person name="Song L."/>
            <person name="Shu W."/>
        </authorList>
    </citation>
    <scope>NUCLEOTIDE SEQUENCE</scope>
    <source>
        <strain evidence="3">FACHB-1277</strain>
    </source>
</reference>